<keyword evidence="13" id="KW-1185">Reference proteome</keyword>
<feature type="region of interest" description="Disordered" evidence="11">
    <location>
        <begin position="1"/>
        <end position="188"/>
    </location>
</feature>
<evidence type="ECO:0000256" key="10">
    <source>
        <dbReference type="ARBA" id="ARBA00046080"/>
    </source>
</evidence>
<dbReference type="Proteomes" id="UP000694562">
    <property type="component" value="Unplaced"/>
</dbReference>
<evidence type="ECO:0000256" key="8">
    <source>
        <dbReference type="ARBA" id="ARBA00029556"/>
    </source>
</evidence>
<proteinExistence type="inferred from homology"/>
<keyword evidence="4" id="KW-0256">Endoplasmic reticulum</keyword>
<evidence type="ECO:0000256" key="7">
    <source>
        <dbReference type="ARBA" id="ARBA00023136"/>
    </source>
</evidence>
<evidence type="ECO:0000256" key="11">
    <source>
        <dbReference type="SAM" id="MobiDB-lite"/>
    </source>
</evidence>
<comment type="function">
    <text evidence="10">Essential component of the signal peptidase complex (SPC) which catalyzes the cleavage of N-terminal signal sequences from nascent proteins as they are translocated into the lumen of the endoplasmic reticulum. Essential for the SPC catalytic activity, possibly by stabilizing and positioning the active center of the complex close to the lumenal surface.</text>
</comment>
<dbReference type="AlphaFoldDB" id="A0A8C4TV10"/>
<dbReference type="InterPro" id="IPR007653">
    <property type="entry name" value="SPC3"/>
</dbReference>
<keyword evidence="7" id="KW-0472">Membrane</keyword>
<evidence type="ECO:0000256" key="6">
    <source>
        <dbReference type="ARBA" id="ARBA00022989"/>
    </source>
</evidence>
<feature type="compositionally biased region" description="Pro residues" evidence="11">
    <location>
        <begin position="224"/>
        <end position="242"/>
    </location>
</feature>
<evidence type="ECO:0000256" key="2">
    <source>
        <dbReference type="ARBA" id="ARBA00009289"/>
    </source>
</evidence>
<reference evidence="12" key="1">
    <citation type="submission" date="2025-08" db="UniProtKB">
        <authorList>
            <consortium name="Ensembl"/>
        </authorList>
    </citation>
    <scope>IDENTIFICATION</scope>
</reference>
<dbReference type="Pfam" id="PF04573">
    <property type="entry name" value="SPC22"/>
    <property type="match status" value="1"/>
</dbReference>
<evidence type="ECO:0000256" key="4">
    <source>
        <dbReference type="ARBA" id="ARBA00022824"/>
    </source>
</evidence>
<dbReference type="GO" id="GO:0006465">
    <property type="term" value="P:signal peptide processing"/>
    <property type="evidence" value="ECO:0007669"/>
    <property type="project" value="InterPro"/>
</dbReference>
<accession>A0A8C4TV10</accession>
<feature type="compositionally biased region" description="Basic and acidic residues" evidence="11">
    <location>
        <begin position="255"/>
        <end position="269"/>
    </location>
</feature>
<feature type="region of interest" description="Disordered" evidence="11">
    <location>
        <begin position="208"/>
        <end position="269"/>
    </location>
</feature>
<evidence type="ECO:0000256" key="9">
    <source>
        <dbReference type="ARBA" id="ARBA00042354"/>
    </source>
</evidence>
<protein>
    <recommendedName>
        <fullName evidence="8">Signal peptidase complex subunit 3</fullName>
    </recommendedName>
    <alternativeName>
        <fullName evidence="9">Microsomal signal peptidase 22/23 kDa subunit</fullName>
    </alternativeName>
</protein>
<dbReference type="OrthoDB" id="10261524at2759"/>
<evidence type="ECO:0000256" key="1">
    <source>
        <dbReference type="ARBA" id="ARBA00004648"/>
    </source>
</evidence>
<feature type="compositionally biased region" description="Gly residues" evidence="11">
    <location>
        <begin position="168"/>
        <end position="185"/>
    </location>
</feature>
<name>A0A8C4TV10_FALTI</name>
<evidence type="ECO:0000256" key="3">
    <source>
        <dbReference type="ARBA" id="ARBA00022692"/>
    </source>
</evidence>
<evidence type="ECO:0000313" key="12">
    <source>
        <dbReference type="Ensembl" id="ENSFTIP00000002444.1"/>
    </source>
</evidence>
<feature type="compositionally biased region" description="Polar residues" evidence="11">
    <location>
        <begin position="1"/>
        <end position="20"/>
    </location>
</feature>
<dbReference type="GO" id="GO:0045047">
    <property type="term" value="P:protein targeting to ER"/>
    <property type="evidence" value="ECO:0007669"/>
    <property type="project" value="TreeGrafter"/>
</dbReference>
<dbReference type="GO" id="GO:0005787">
    <property type="term" value="C:signal peptidase complex"/>
    <property type="evidence" value="ECO:0007669"/>
    <property type="project" value="InterPro"/>
</dbReference>
<feature type="compositionally biased region" description="Low complexity" evidence="11">
    <location>
        <begin position="213"/>
        <end position="223"/>
    </location>
</feature>
<evidence type="ECO:0000256" key="5">
    <source>
        <dbReference type="ARBA" id="ARBA00022968"/>
    </source>
</evidence>
<reference evidence="12" key="2">
    <citation type="submission" date="2025-09" db="UniProtKB">
        <authorList>
            <consortium name="Ensembl"/>
        </authorList>
    </citation>
    <scope>IDENTIFICATION</scope>
</reference>
<dbReference type="PANTHER" id="PTHR12804">
    <property type="entry name" value="MICROSOMAL SIGNAL PEPTIDASE 23 KD SUBUNIT SPC22/23"/>
    <property type="match status" value="1"/>
</dbReference>
<comment type="similarity">
    <text evidence="2">Belongs to the SPCS3 family.</text>
</comment>
<keyword evidence="6" id="KW-1133">Transmembrane helix</keyword>
<keyword evidence="5" id="KW-0735">Signal-anchor</keyword>
<organism evidence="12 13">
    <name type="scientific">Falco tinnunculus</name>
    <name type="common">Common kestrel</name>
    <dbReference type="NCBI Taxonomy" id="100819"/>
    <lineage>
        <taxon>Eukaryota</taxon>
        <taxon>Metazoa</taxon>
        <taxon>Chordata</taxon>
        <taxon>Craniata</taxon>
        <taxon>Vertebrata</taxon>
        <taxon>Euteleostomi</taxon>
        <taxon>Archelosauria</taxon>
        <taxon>Archosauria</taxon>
        <taxon>Dinosauria</taxon>
        <taxon>Saurischia</taxon>
        <taxon>Theropoda</taxon>
        <taxon>Coelurosauria</taxon>
        <taxon>Aves</taxon>
        <taxon>Neognathae</taxon>
        <taxon>Neoaves</taxon>
        <taxon>Telluraves</taxon>
        <taxon>Australaves</taxon>
        <taxon>Falconiformes</taxon>
        <taxon>Falconidae</taxon>
        <taxon>Falco</taxon>
    </lineage>
</organism>
<evidence type="ECO:0000313" key="13">
    <source>
        <dbReference type="Proteomes" id="UP000694562"/>
    </source>
</evidence>
<dbReference type="PANTHER" id="PTHR12804:SF0">
    <property type="entry name" value="SIGNAL PEPTIDASE COMPLEX SUBUNIT 3"/>
    <property type="match status" value="1"/>
</dbReference>
<sequence length="395" mass="41502">RTGTGTHTGSANGESAQQQPREALPRGSLPGDTDVPPPGAALRGPGCEGAPGTPPRPRRGRTGRGGTGSSRKETKAPAAERGAAERAARPSGAFSPVRQPAAEAPYRLPWESVTFGTRQPKGTRAFFLRTPPCERCSAGCGPQKARRRQAQPSREAPSRGPPSPAARGGAGGGRCRGWAGPGPAAGAGAVREARGPALVGRALGEAAPLPTGRARAPSSAALAPAPPPAPCRLPAPPGPPEPRPSRRATAAAWEPARRGGRAERGDEHGAVPGQLALRLLFERDGGAHLRLLHHHRLQGAQRARQHRRFPRHAALNQVVLWDKVMLRGDNPRLFLKDMQAKYLFFDDGNGLKGNRNVTLTLSWNVVPNAGLLPLVTGSGHVSVPFPDTYETTKSY</sequence>
<dbReference type="Ensembl" id="ENSFTIT00000002566.1">
    <property type="protein sequence ID" value="ENSFTIP00000002444.1"/>
    <property type="gene ID" value="ENSFTIG00000001728.1"/>
</dbReference>
<keyword evidence="3" id="KW-0812">Transmembrane</keyword>
<comment type="subcellular location">
    <subcellularLocation>
        <location evidence="1">Endoplasmic reticulum membrane</location>
        <topology evidence="1">Single-pass type II membrane protein</topology>
    </subcellularLocation>
</comment>